<dbReference type="EC" id="2.1.1.197" evidence="2"/>
<protein>
    <submittedName>
        <fullName evidence="2">Malonyl-[acyl-carrier protein] O-methyltransferase</fullName>
        <ecNumber evidence="2">2.1.1.197</ecNumber>
    </submittedName>
</protein>
<dbReference type="GO" id="GO:0102130">
    <property type="term" value="F:malonyl-CoA methyltransferase activity"/>
    <property type="evidence" value="ECO:0007669"/>
    <property type="project" value="UniProtKB-EC"/>
</dbReference>
<dbReference type="PANTHER" id="PTHR43591">
    <property type="entry name" value="METHYLTRANSFERASE"/>
    <property type="match status" value="1"/>
</dbReference>
<dbReference type="GO" id="GO:0008757">
    <property type="term" value="F:S-adenosylmethionine-dependent methyltransferase activity"/>
    <property type="evidence" value="ECO:0007669"/>
    <property type="project" value="InterPro"/>
</dbReference>
<reference evidence="2 3" key="1">
    <citation type="submission" date="2016-08" db="EMBL/GenBank/DDBJ databases">
        <title>Genome-based comparison of Moorella thermoacetic strains.</title>
        <authorList>
            <person name="Poehlein A."/>
            <person name="Bengelsdorf F.R."/>
            <person name="Esser C."/>
            <person name="Duerre P."/>
            <person name="Daniel R."/>
        </authorList>
    </citation>
    <scope>NUCLEOTIDE SEQUENCE [LARGE SCALE GENOMIC DNA]</scope>
    <source>
        <strain evidence="2 3">DSM 11768</strain>
    </source>
</reference>
<dbReference type="InterPro" id="IPR013216">
    <property type="entry name" value="Methyltransf_11"/>
</dbReference>
<accession>A0A1J5JQY2</accession>
<dbReference type="EMBL" id="MIHH01000022">
    <property type="protein sequence ID" value="OIQ07872.1"/>
    <property type="molecule type" value="Genomic_DNA"/>
</dbReference>
<dbReference type="PANTHER" id="PTHR43591:SF24">
    <property type="entry name" value="2-METHOXY-6-POLYPRENYL-1,4-BENZOQUINOL METHYLASE, MITOCHONDRIAL"/>
    <property type="match status" value="1"/>
</dbReference>
<comment type="caution">
    <text evidence="2">The sequence shown here is derived from an EMBL/GenBank/DDBJ whole genome shotgun (WGS) entry which is preliminary data.</text>
</comment>
<keyword evidence="2" id="KW-0808">Transferase</keyword>
<evidence type="ECO:0000313" key="3">
    <source>
        <dbReference type="Proteomes" id="UP000182743"/>
    </source>
</evidence>
<evidence type="ECO:0000259" key="1">
    <source>
        <dbReference type="Pfam" id="PF08241"/>
    </source>
</evidence>
<dbReference type="AlphaFoldDB" id="A0A1J5JQY2"/>
<proteinExistence type="predicted"/>
<dbReference type="CDD" id="cd02440">
    <property type="entry name" value="AdoMet_MTases"/>
    <property type="match status" value="1"/>
</dbReference>
<dbReference type="Gene3D" id="3.40.50.150">
    <property type="entry name" value="Vaccinia Virus protein VP39"/>
    <property type="match status" value="1"/>
</dbReference>
<dbReference type="InterPro" id="IPR029063">
    <property type="entry name" value="SAM-dependent_MTases_sf"/>
</dbReference>
<dbReference type="Pfam" id="PF08241">
    <property type="entry name" value="Methyltransf_11"/>
    <property type="match status" value="1"/>
</dbReference>
<feature type="domain" description="Methyltransferase type 11" evidence="1">
    <location>
        <begin position="39"/>
        <end position="137"/>
    </location>
</feature>
<gene>
    <name evidence="2" type="primary">bioC</name>
    <name evidence="2" type="ORF">MOOR_24890</name>
</gene>
<sequence length="204" mass="22728">MEINVEEFDRVAREVFAPVYPVIAEQIKQKTGITRGTCLDIGCGGGYLGIALAGITELFIYLFDKSPEMLEIATRNIAGHGLQKRARTLLGDVHEIPLKDQSVDLVISRGSIFFWENQQKAFQEIYRVLAPKGAAFIGGGFGNAELKKLIDARMGQKDRNWQERINKNIGENAVETFVKTLGIAGISKFEINRGEAGLWITIWK</sequence>
<name>A0A1J5JQY2_NEOTH</name>
<organism evidence="2 3">
    <name type="scientific">Neomoorella thermoacetica</name>
    <name type="common">Clostridium thermoaceticum</name>
    <dbReference type="NCBI Taxonomy" id="1525"/>
    <lineage>
        <taxon>Bacteria</taxon>
        <taxon>Bacillati</taxon>
        <taxon>Bacillota</taxon>
        <taxon>Clostridia</taxon>
        <taxon>Neomoorellales</taxon>
        <taxon>Neomoorellaceae</taxon>
        <taxon>Neomoorella</taxon>
    </lineage>
</organism>
<dbReference type="RefSeq" id="WP_256258034.1">
    <property type="nucleotide sequence ID" value="NZ_MIHH01000022.1"/>
</dbReference>
<dbReference type="GO" id="GO:0032259">
    <property type="term" value="P:methylation"/>
    <property type="evidence" value="ECO:0007669"/>
    <property type="project" value="UniProtKB-KW"/>
</dbReference>
<evidence type="ECO:0000313" key="2">
    <source>
        <dbReference type="EMBL" id="OIQ07872.1"/>
    </source>
</evidence>
<keyword evidence="2" id="KW-0489">Methyltransferase</keyword>
<dbReference type="SUPFAM" id="SSF53335">
    <property type="entry name" value="S-adenosyl-L-methionine-dependent methyltransferases"/>
    <property type="match status" value="1"/>
</dbReference>
<dbReference type="Proteomes" id="UP000182743">
    <property type="component" value="Unassembled WGS sequence"/>
</dbReference>